<name>A0A1I8ERV2_WUCBA</name>
<dbReference type="Pfam" id="PF12068">
    <property type="entry name" value="PH_RBD"/>
    <property type="match status" value="1"/>
</dbReference>
<keyword evidence="5" id="KW-0007">Acetylation</keyword>
<evidence type="ECO:0000256" key="5">
    <source>
        <dbReference type="ARBA" id="ARBA00022990"/>
    </source>
</evidence>
<sequence>MMGNKTINYWGCREQSWFDQLLMIPAYLVYRHYQKKKGVMTMEALDDVTSVHSSFITREAFTLQGVAAKRVVESEETEDCYISGKLSLLEKPCGVMIEWVPMEEDGWVLAAEDDSENLSTSSDSGESRRDYINKLKFSVDIKDLRSFQCVEPKKGYPWVRFIGKDGSGYTPLYFRQGGISSFTDNLQRYATLKRSAREANLVLFTDERLEALEQSVSILDLNSDFFSRMMAQPYATAMTGLGKVATFVQEQVIPSILESDAVSAEEKIRAMRELREKEDEAAGILRSHDDAGFELITHLELPERPEFTREQPLTEALWQKYKMPNGSIRDVHSLKVLIFRGGLDPSLRKEAWKYLLGVYDWKKSSAQNETIHKTLSEDYYRMKLQWKTISKDQESRFSEFAARKALIDKDVSRTDRTHAFFGGCNNGNLVLLNDILMTYCMYNFDLGYVQGMSDFLSPLLVVLQNEVHAFWAFVGLLKRVHRNFELDQSAIKKQLMDLRDLLMVVNPRLANYLESHNSDDMYFCFRWVLVVFKREFCFDDIMRLWEVLWTDLPCSNFHLLICVAILDQQMNFIIENKFFPLFQHVNDLSMHIDLNDTLTSAEAIFHQLAASQDKLPIHVCKILSLGDSSDSSEG</sequence>
<dbReference type="PROSITE" id="PS50086">
    <property type="entry name" value="TBC_RABGAP"/>
    <property type="match status" value="1"/>
</dbReference>
<evidence type="ECO:0000256" key="8">
    <source>
        <dbReference type="ARBA" id="ARBA00067480"/>
    </source>
</evidence>
<dbReference type="PANTHER" id="PTHR22957:SF645">
    <property type="entry name" value="LD27216P"/>
    <property type="match status" value="1"/>
</dbReference>
<dbReference type="Pfam" id="PF00566">
    <property type="entry name" value="RabGAP-TBC"/>
    <property type="match status" value="1"/>
</dbReference>
<comment type="function">
    <text evidence="6">Acts as a GTPase activating protein for RAB7A. Does not act on RAB4, RAB5 or RAB6.</text>
</comment>
<dbReference type="AlphaFoldDB" id="A0A1I8ERV2"/>
<dbReference type="FunFam" id="1.10.8.270:FF:000005">
    <property type="entry name" value="TBC1 domain family member 15"/>
    <property type="match status" value="1"/>
</dbReference>
<evidence type="ECO:0000256" key="9">
    <source>
        <dbReference type="ARBA" id="ARBA00082539"/>
    </source>
</evidence>
<dbReference type="InterPro" id="IPR035969">
    <property type="entry name" value="Rab-GAP_TBC_sf"/>
</dbReference>
<accession>A0A1I8ERV2</accession>
<protein>
    <recommendedName>
        <fullName evidence="8">TBC1 domain family member 15</fullName>
    </recommendedName>
    <alternativeName>
        <fullName evidence="9">GTPase-activating protein RAB7</fullName>
    </alternativeName>
</protein>
<feature type="domain" description="Rab-GAP TBC" evidence="10">
    <location>
        <begin position="342"/>
        <end position="552"/>
    </location>
</feature>
<dbReference type="FunFam" id="1.10.472.80:FF:000005">
    <property type="entry name" value="TBC1 domain family member 15"/>
    <property type="match status" value="1"/>
</dbReference>
<keyword evidence="2" id="KW-0343">GTPase activation</keyword>
<dbReference type="GO" id="GO:0005096">
    <property type="term" value="F:GTPase activator activity"/>
    <property type="evidence" value="ECO:0007669"/>
    <property type="project" value="UniProtKB-KW"/>
</dbReference>
<dbReference type="Gene3D" id="1.10.472.80">
    <property type="entry name" value="Ypt/Rab-GAP domain of gyp1p, domain 3"/>
    <property type="match status" value="1"/>
</dbReference>
<dbReference type="SMART" id="SM00164">
    <property type="entry name" value="TBC"/>
    <property type="match status" value="1"/>
</dbReference>
<dbReference type="SUPFAM" id="SSF47923">
    <property type="entry name" value="Ypt/Rab-GAP domain of gyp1p"/>
    <property type="match status" value="2"/>
</dbReference>
<reference evidence="11" key="1">
    <citation type="submission" date="2016-11" db="UniProtKB">
        <authorList>
            <consortium name="WormBaseParasite"/>
        </authorList>
    </citation>
    <scope>IDENTIFICATION</scope>
    <source>
        <strain evidence="11">pt0022</strain>
    </source>
</reference>
<evidence type="ECO:0000256" key="6">
    <source>
        <dbReference type="ARBA" id="ARBA00055283"/>
    </source>
</evidence>
<comment type="subcellular location">
    <subcellularLocation>
        <location evidence="1">Cytoplasm</location>
    </subcellularLocation>
</comment>
<dbReference type="InterPro" id="IPR000195">
    <property type="entry name" value="Rab-GAP-TBC_dom"/>
</dbReference>
<proteinExistence type="predicted"/>
<evidence type="ECO:0000256" key="7">
    <source>
        <dbReference type="ARBA" id="ARBA00065268"/>
    </source>
</evidence>
<dbReference type="WBParaSite" id="maker-PairedContig_4389-snap-gene-0.14-mRNA-1">
    <property type="protein sequence ID" value="maker-PairedContig_4389-snap-gene-0.14-mRNA-1"/>
    <property type="gene ID" value="maker-PairedContig_4389-snap-gene-0.14"/>
</dbReference>
<dbReference type="GO" id="GO:0005737">
    <property type="term" value="C:cytoplasm"/>
    <property type="evidence" value="ECO:0007669"/>
    <property type="project" value="UniProtKB-SubCell"/>
</dbReference>
<dbReference type="PANTHER" id="PTHR22957">
    <property type="entry name" value="TBC1 DOMAIN FAMILY MEMBER GTPASE-ACTIVATING PROTEIN"/>
    <property type="match status" value="1"/>
</dbReference>
<evidence type="ECO:0000259" key="10">
    <source>
        <dbReference type="PROSITE" id="PS50086"/>
    </source>
</evidence>
<evidence type="ECO:0000256" key="2">
    <source>
        <dbReference type="ARBA" id="ARBA00022468"/>
    </source>
</evidence>
<evidence type="ECO:0000313" key="11">
    <source>
        <dbReference type="WBParaSite" id="maker-PairedContig_4389-snap-gene-0.14-mRNA-1"/>
    </source>
</evidence>
<dbReference type="STRING" id="6293.A0A1I8ERV2"/>
<organism evidence="11">
    <name type="scientific">Wuchereria bancrofti</name>
    <dbReference type="NCBI Taxonomy" id="6293"/>
    <lineage>
        <taxon>Eukaryota</taxon>
        <taxon>Metazoa</taxon>
        <taxon>Ecdysozoa</taxon>
        <taxon>Nematoda</taxon>
        <taxon>Chromadorea</taxon>
        <taxon>Rhabditida</taxon>
        <taxon>Spirurina</taxon>
        <taxon>Spiruromorpha</taxon>
        <taxon>Filarioidea</taxon>
        <taxon>Onchocercidae</taxon>
        <taxon>Wuchereria</taxon>
    </lineage>
</organism>
<dbReference type="InterPro" id="IPR021935">
    <property type="entry name" value="SGSM1/2_RBD"/>
</dbReference>
<comment type="subunit">
    <text evidence="7">Interacts with non-phosphorylated form of RAB8A; phosphorylation of RAB8A at 'Thr-72' disrupts this interaction. Interacts with ARMC12.</text>
</comment>
<evidence type="ECO:0000256" key="4">
    <source>
        <dbReference type="ARBA" id="ARBA00022553"/>
    </source>
</evidence>
<evidence type="ECO:0000256" key="1">
    <source>
        <dbReference type="ARBA" id="ARBA00004496"/>
    </source>
</evidence>
<keyword evidence="4" id="KW-0597">Phosphoprotein</keyword>
<dbReference type="Gene3D" id="2.30.29.230">
    <property type="match status" value="1"/>
</dbReference>
<keyword evidence="3" id="KW-0963">Cytoplasm</keyword>
<dbReference type="Gene3D" id="1.10.8.270">
    <property type="entry name" value="putative rabgap domain of human tbc1 domain family member 14 like domains"/>
    <property type="match status" value="1"/>
</dbReference>
<evidence type="ECO:0000256" key="3">
    <source>
        <dbReference type="ARBA" id="ARBA00022490"/>
    </source>
</evidence>